<sequence>MTEAIKYTYKEHLVERQAKAEKAMLKEFNEGDYTLEQPLIKYNPYLLNALSAVILFRTEEPTAITVRVKGKTEKADFYQSFPRGTEHIIPIVGLYSDYENKIEVYPWQKYDQKVTHTIKTPETNGAKLVENMDTTPEYMQDNVIFLCPAISDLAIAVDYAGDVRLDFTEAMVWDIKRLPNGNLLMGSERLMRMPYFVSGIYELSAVGKVYREYRVPHGYHHDQISLPNGDIVALNCNLPEGTVEDMAVVIDKDTGHVKKTFNFADFIKPGS</sequence>
<feature type="non-terminal residue" evidence="2">
    <location>
        <position position="271"/>
    </location>
</feature>
<protein>
    <submittedName>
        <fullName evidence="2">Aryl sulfotransferase</fullName>
    </submittedName>
</protein>
<evidence type="ECO:0000259" key="1">
    <source>
        <dbReference type="Pfam" id="PF17425"/>
    </source>
</evidence>
<evidence type="ECO:0000313" key="2">
    <source>
        <dbReference type="EMBL" id="MRI82769.1"/>
    </source>
</evidence>
<dbReference type="AlphaFoldDB" id="A0A844BYQ0"/>
<accession>A0A844BYQ0</accession>
<dbReference type="InterPro" id="IPR038477">
    <property type="entry name" value="ASST_N_sf"/>
</dbReference>
<dbReference type="InterPro" id="IPR010262">
    <property type="entry name" value="Arylsulfotransferase_bact"/>
</dbReference>
<gene>
    <name evidence="2" type="ORF">GIY11_12225</name>
</gene>
<comment type="caution">
    <text evidence="2">The sequence shown here is derived from an EMBL/GenBank/DDBJ whole genome shotgun (WGS) entry which is preliminary data.</text>
</comment>
<proteinExistence type="predicted"/>
<feature type="domain" description="Arylsulfotransferase N-terminal" evidence="1">
    <location>
        <begin position="39"/>
        <end position="120"/>
    </location>
</feature>
<organism evidence="2 3">
    <name type="scientific">Fundicoccus ignavus</name>
    <dbReference type="NCBI Taxonomy" id="2664442"/>
    <lineage>
        <taxon>Bacteria</taxon>
        <taxon>Bacillati</taxon>
        <taxon>Bacillota</taxon>
        <taxon>Bacilli</taxon>
        <taxon>Lactobacillales</taxon>
        <taxon>Aerococcaceae</taxon>
        <taxon>Fundicoccus</taxon>
    </lineage>
</organism>
<dbReference type="GO" id="GO:0004062">
    <property type="term" value="F:aryl sulfotransferase activity"/>
    <property type="evidence" value="ECO:0007669"/>
    <property type="project" value="InterPro"/>
</dbReference>
<dbReference type="Pfam" id="PF17425">
    <property type="entry name" value="Arylsulfotran_N"/>
    <property type="match status" value="1"/>
</dbReference>
<keyword evidence="2" id="KW-0808">Transferase</keyword>
<dbReference type="Gene3D" id="2.60.40.3100">
    <property type="entry name" value="Arylsulphate sulphotransferase monomer, N-terminal domain"/>
    <property type="match status" value="1"/>
</dbReference>
<dbReference type="Pfam" id="PF05935">
    <property type="entry name" value="Arylsulfotrans"/>
    <property type="match status" value="1"/>
</dbReference>
<dbReference type="InterPro" id="IPR035391">
    <property type="entry name" value="Arylsulfotran_N"/>
</dbReference>
<reference evidence="2 3" key="1">
    <citation type="submission" date="2019-11" db="EMBL/GenBank/DDBJ databases">
        <title>Characterisation of Fundicoccus ignavus gen. nov. sp. nov., a novel genus of the family Aerococcaceae isolated from bulk tank milk.</title>
        <authorList>
            <person name="Siebert A."/>
            <person name="Huptas C."/>
            <person name="Wenning M."/>
            <person name="Scherer S."/>
            <person name="Doll E.V."/>
        </authorList>
    </citation>
    <scope>NUCLEOTIDE SEQUENCE [LARGE SCALE GENOMIC DNA]</scope>
    <source>
        <strain evidence="2 3">DSM 109653</strain>
    </source>
</reference>
<evidence type="ECO:0000313" key="3">
    <source>
        <dbReference type="Proteomes" id="UP000469870"/>
    </source>
</evidence>
<dbReference type="RefSeq" id="WP_172972679.1">
    <property type="nucleotide sequence ID" value="NZ_WJQR01000026.1"/>
</dbReference>
<dbReference type="Proteomes" id="UP000469870">
    <property type="component" value="Unassembled WGS sequence"/>
</dbReference>
<dbReference type="EMBL" id="WJQR01000026">
    <property type="protein sequence ID" value="MRI82769.1"/>
    <property type="molecule type" value="Genomic_DNA"/>
</dbReference>
<name>A0A844BYQ0_9LACT</name>